<reference evidence="2 3" key="1">
    <citation type="journal article" date="2013" name="BMC Genomics">
        <title>Reconstruction of the lipid metabolism for the microalga Monoraphidium neglectum from its genome sequence reveals characteristics suitable for biofuel production.</title>
        <authorList>
            <person name="Bogen C."/>
            <person name="Al-Dilaimi A."/>
            <person name="Albersmeier A."/>
            <person name="Wichmann J."/>
            <person name="Grundmann M."/>
            <person name="Rupp O."/>
            <person name="Lauersen K.J."/>
            <person name="Blifernez-Klassen O."/>
            <person name="Kalinowski J."/>
            <person name="Goesmann A."/>
            <person name="Mussgnug J.H."/>
            <person name="Kruse O."/>
        </authorList>
    </citation>
    <scope>NUCLEOTIDE SEQUENCE [LARGE SCALE GENOMIC DNA]</scope>
    <source>
        <strain evidence="2 3">SAG 48.87</strain>
    </source>
</reference>
<name>A0A0D2KV82_9CHLO</name>
<dbReference type="AlphaFoldDB" id="A0A0D2KV82"/>
<dbReference type="Proteomes" id="UP000054498">
    <property type="component" value="Unassembled WGS sequence"/>
</dbReference>
<gene>
    <name evidence="2" type="ORF">MNEG_8681</name>
</gene>
<feature type="region of interest" description="Disordered" evidence="1">
    <location>
        <begin position="715"/>
        <end position="761"/>
    </location>
</feature>
<dbReference type="EMBL" id="KK101894">
    <property type="protein sequence ID" value="KIY99283.1"/>
    <property type="molecule type" value="Genomic_DNA"/>
</dbReference>
<evidence type="ECO:0000313" key="2">
    <source>
        <dbReference type="EMBL" id="KIY99283.1"/>
    </source>
</evidence>
<dbReference type="KEGG" id="mng:MNEG_8681"/>
<protein>
    <submittedName>
        <fullName evidence="2">Uncharacterized protein</fullName>
    </submittedName>
</protein>
<feature type="compositionally biased region" description="Acidic residues" evidence="1">
    <location>
        <begin position="736"/>
        <end position="753"/>
    </location>
</feature>
<evidence type="ECO:0000313" key="3">
    <source>
        <dbReference type="Proteomes" id="UP000054498"/>
    </source>
</evidence>
<feature type="compositionally biased region" description="Gly residues" evidence="1">
    <location>
        <begin position="715"/>
        <end position="728"/>
    </location>
</feature>
<sequence>MASEPGNVIDTAFIGHLIHANTQEAARAKVREHVHHGDAATAEQLARALLAQPYAQLRAHGLLAARLAGRTDIVLGALLAQDTGTWRQAAVFVCQMALDPEQTAQLLAWLLGPAPPVRRRHFLTRLGRLRPRPLGAALFDGLLAAGRGSDALRLVRHAGALGEGELEDLLRRRLVDAQGGDERVPTWARQAWTRLAVSRPSLGLRLILELWAKAQQAAFCGDQHTECWGERTVCKPHTAMLMVRRALLALLHGPCGGEARAQLMAPEAAYCKAVEGSLGGLVTPFSTGLLRCGVGDGSLDPFLSKRGLACKWHYLRAQLQRLDVAAADAAPPNGAQEALLGAATGDAGAPAGDGGEATQDVAASAVYLVLVGHSPDDPNKMLRWAYRLRRRGLLSSVLRHGALCGGASASSGRGDYIVDGSVDGSEASEQHSGRVWRLAHLLRPDAAAVEAVLVDFAAHYLSRALFEQSSYRRFFFGDDAYQGTPKAWQLWMRFLRAHGDGFCVASWPSGVIAKGAELLLGRFEAQEGSEGKVELLQGCEGRGGEAATPGIGEGGGPRVERGAGALDQRPGAPHASDRATQFAALLCYKVPRACAAAVNDAVPWALARIKNERAAVRAEVLHALVSGGGSDTHRYYPQACCASLQGPAAWPLALLDAAHYPLLEAALVGAMAAPDCGESLQTVVLCALQAAEARAEQGGLLGSCRGGAGGDGGGDGWVAGHGGGGGGDDSSSDGGDGSDSDSDSEQEEGEEQDAPFSAGGAWRPAAALGPAISHEVLRRSEDAPAAIDAMLSHLLPLYAAAGRRTAAARLLAAATPFAVPAERPVAARALGVKPGAAPPPVLRSLLLRTAQAALPGTNWGVEEPFEAALGEPGPDVVEWLLSAGNLS</sequence>
<keyword evidence="3" id="KW-1185">Reference proteome</keyword>
<dbReference type="GeneID" id="25741556"/>
<evidence type="ECO:0000256" key="1">
    <source>
        <dbReference type="SAM" id="MobiDB-lite"/>
    </source>
</evidence>
<dbReference type="RefSeq" id="XP_013898303.1">
    <property type="nucleotide sequence ID" value="XM_014042849.1"/>
</dbReference>
<organism evidence="2 3">
    <name type="scientific">Monoraphidium neglectum</name>
    <dbReference type="NCBI Taxonomy" id="145388"/>
    <lineage>
        <taxon>Eukaryota</taxon>
        <taxon>Viridiplantae</taxon>
        <taxon>Chlorophyta</taxon>
        <taxon>core chlorophytes</taxon>
        <taxon>Chlorophyceae</taxon>
        <taxon>CS clade</taxon>
        <taxon>Sphaeropleales</taxon>
        <taxon>Selenastraceae</taxon>
        <taxon>Monoraphidium</taxon>
    </lineage>
</organism>
<accession>A0A0D2KV82</accession>
<proteinExistence type="predicted"/>